<dbReference type="AlphaFoldDB" id="A0AAN8YUU7"/>
<dbReference type="Proteomes" id="UP001370490">
    <property type="component" value="Unassembled WGS sequence"/>
</dbReference>
<feature type="coiled-coil region" evidence="4">
    <location>
        <begin position="15"/>
        <end position="46"/>
    </location>
</feature>
<dbReference type="SUPFAM" id="SSF143113">
    <property type="entry name" value="NAP-like"/>
    <property type="match status" value="1"/>
</dbReference>
<organism evidence="5 6">
    <name type="scientific">Dillenia turbinata</name>
    <dbReference type="NCBI Taxonomy" id="194707"/>
    <lineage>
        <taxon>Eukaryota</taxon>
        <taxon>Viridiplantae</taxon>
        <taxon>Streptophyta</taxon>
        <taxon>Embryophyta</taxon>
        <taxon>Tracheophyta</taxon>
        <taxon>Spermatophyta</taxon>
        <taxon>Magnoliopsida</taxon>
        <taxon>eudicotyledons</taxon>
        <taxon>Gunneridae</taxon>
        <taxon>Pentapetalae</taxon>
        <taxon>Dilleniales</taxon>
        <taxon>Dilleniaceae</taxon>
        <taxon>Dillenia</taxon>
    </lineage>
</organism>
<dbReference type="InterPro" id="IPR037231">
    <property type="entry name" value="NAP-like_sf"/>
</dbReference>
<accession>A0AAN8YUU7</accession>
<evidence type="ECO:0000256" key="4">
    <source>
        <dbReference type="SAM" id="Coils"/>
    </source>
</evidence>
<dbReference type="Gene3D" id="3.30.1120.90">
    <property type="entry name" value="Nucleosome assembly protein"/>
    <property type="match status" value="1"/>
</dbReference>
<gene>
    <name evidence="5" type="ORF">RJ641_022846</name>
</gene>
<evidence type="ECO:0000313" key="6">
    <source>
        <dbReference type="Proteomes" id="UP001370490"/>
    </source>
</evidence>
<dbReference type="GO" id="GO:0042393">
    <property type="term" value="F:histone binding"/>
    <property type="evidence" value="ECO:0007669"/>
    <property type="project" value="UniProtKB-ARBA"/>
</dbReference>
<comment type="caution">
    <text evidence="5">The sequence shown here is derived from an EMBL/GenBank/DDBJ whole genome shotgun (WGS) entry which is preliminary data.</text>
</comment>
<keyword evidence="6" id="KW-1185">Reference proteome</keyword>
<dbReference type="PANTHER" id="PTHR11875">
    <property type="entry name" value="TESTIS-SPECIFIC Y-ENCODED PROTEIN"/>
    <property type="match status" value="1"/>
</dbReference>
<keyword evidence="4" id="KW-0175">Coiled coil</keyword>
<evidence type="ECO:0000313" key="5">
    <source>
        <dbReference type="EMBL" id="KAK6913245.1"/>
    </source>
</evidence>
<dbReference type="GO" id="GO:0000724">
    <property type="term" value="P:double-strand break repair via homologous recombination"/>
    <property type="evidence" value="ECO:0007669"/>
    <property type="project" value="UniProtKB-ARBA"/>
</dbReference>
<dbReference type="GO" id="GO:0005634">
    <property type="term" value="C:nucleus"/>
    <property type="evidence" value="ECO:0007669"/>
    <property type="project" value="InterPro"/>
</dbReference>
<dbReference type="EMBL" id="JBAMMX010000027">
    <property type="protein sequence ID" value="KAK6913245.1"/>
    <property type="molecule type" value="Genomic_DNA"/>
</dbReference>
<protein>
    <submittedName>
        <fullName evidence="5">Nucleosome assembly protein (NAP)</fullName>
    </submittedName>
</protein>
<name>A0AAN8YUU7_9MAGN</name>
<evidence type="ECO:0000256" key="2">
    <source>
        <dbReference type="ARBA" id="ARBA00023186"/>
    </source>
</evidence>
<dbReference type="InterPro" id="IPR002164">
    <property type="entry name" value="NAP_family"/>
</dbReference>
<keyword evidence="2" id="KW-0143">Chaperone</keyword>
<sequence>MAADKKGKSKVDDEMVASIKKLQDIQEELEKINEEEREKIEEIEQKYNVKRRPACLKRNEILNSINSFWMAAFCNHPSLYKHLTGEDQKIFEYLDSLNVEDYSDPKSGYSITFTFKENPYFENTKLTKNISFADDGATNVAATVINWKEGMGPLALDQECGMKGTKRPLDFQRIKRASEYVIERDGWGSGLNDEEKRLGRGGMGNRQG</sequence>
<evidence type="ECO:0000256" key="3">
    <source>
        <dbReference type="RuleBase" id="RU003876"/>
    </source>
</evidence>
<comment type="similarity">
    <text evidence="1 3">Belongs to the nucleosome assembly protein (NAP) family.</text>
</comment>
<dbReference type="GO" id="GO:0006334">
    <property type="term" value="P:nucleosome assembly"/>
    <property type="evidence" value="ECO:0007669"/>
    <property type="project" value="InterPro"/>
</dbReference>
<dbReference type="Pfam" id="PF00956">
    <property type="entry name" value="NAP"/>
    <property type="match status" value="1"/>
</dbReference>
<evidence type="ECO:0000256" key="1">
    <source>
        <dbReference type="ARBA" id="ARBA00009947"/>
    </source>
</evidence>
<dbReference type="Gene3D" id="1.20.5.1500">
    <property type="match status" value="1"/>
</dbReference>
<reference evidence="5 6" key="1">
    <citation type="submission" date="2023-12" db="EMBL/GenBank/DDBJ databases">
        <title>A high-quality genome assembly for Dillenia turbinata (Dilleniales).</title>
        <authorList>
            <person name="Chanderbali A."/>
        </authorList>
    </citation>
    <scope>NUCLEOTIDE SEQUENCE [LARGE SCALE GENOMIC DNA]</scope>
    <source>
        <strain evidence="5">LSX21</strain>
        <tissue evidence="5">Leaf</tissue>
    </source>
</reference>
<proteinExistence type="inferred from homology"/>